<dbReference type="OrthoDB" id="6604027at2759"/>
<dbReference type="AlphaFoldDB" id="A0A8R2D4N8"/>
<keyword evidence="4" id="KW-1185">Reference proteome</keyword>
<sequence>MENSISPTVRQTVSPPRDLLHESSARPLLEPSISLIPESLEFSIHEPSQRVMEEPSTSGLIQKSLLNKISNKTPSWVTKFEELKNEQLKSAKENAMQLNDRLDKLEKREEAMLKTQEELVKKLEDANNIELQKLDVFKKNV</sequence>
<feature type="compositionally biased region" description="Polar residues" evidence="2">
    <location>
        <begin position="1"/>
        <end position="14"/>
    </location>
</feature>
<keyword evidence="1" id="KW-0175">Coiled coil</keyword>
<protein>
    <submittedName>
        <fullName evidence="3">Uncharacterized protein</fullName>
    </submittedName>
</protein>
<evidence type="ECO:0000256" key="1">
    <source>
        <dbReference type="SAM" id="Coils"/>
    </source>
</evidence>
<reference evidence="3" key="2">
    <citation type="submission" date="2022-06" db="UniProtKB">
        <authorList>
            <consortium name="EnsemblMetazoa"/>
        </authorList>
    </citation>
    <scope>IDENTIFICATION</scope>
</reference>
<feature type="coiled-coil region" evidence="1">
    <location>
        <begin position="81"/>
        <end position="133"/>
    </location>
</feature>
<accession>A0A8R2D4N8</accession>
<dbReference type="EnsemblMetazoa" id="XM_016805159.2">
    <property type="protein sequence ID" value="XP_016660648.1"/>
    <property type="gene ID" value="LOC107883984"/>
</dbReference>
<dbReference type="Proteomes" id="UP000007819">
    <property type="component" value="Chromosome A1"/>
</dbReference>
<dbReference type="KEGG" id="api:107883984"/>
<organism evidence="3 4">
    <name type="scientific">Acyrthosiphon pisum</name>
    <name type="common">Pea aphid</name>
    <dbReference type="NCBI Taxonomy" id="7029"/>
    <lineage>
        <taxon>Eukaryota</taxon>
        <taxon>Metazoa</taxon>
        <taxon>Ecdysozoa</taxon>
        <taxon>Arthropoda</taxon>
        <taxon>Hexapoda</taxon>
        <taxon>Insecta</taxon>
        <taxon>Pterygota</taxon>
        <taxon>Neoptera</taxon>
        <taxon>Paraneoptera</taxon>
        <taxon>Hemiptera</taxon>
        <taxon>Sternorrhyncha</taxon>
        <taxon>Aphidomorpha</taxon>
        <taxon>Aphidoidea</taxon>
        <taxon>Aphididae</taxon>
        <taxon>Macrosiphini</taxon>
        <taxon>Acyrthosiphon</taxon>
    </lineage>
</organism>
<feature type="region of interest" description="Disordered" evidence="2">
    <location>
        <begin position="1"/>
        <end position="25"/>
    </location>
</feature>
<dbReference type="GeneID" id="107883984"/>
<evidence type="ECO:0000313" key="4">
    <source>
        <dbReference type="Proteomes" id="UP000007819"/>
    </source>
</evidence>
<name>A0A8R2D4N8_ACYPI</name>
<evidence type="ECO:0000313" key="3">
    <source>
        <dbReference type="EnsemblMetazoa" id="XP_016660648.1"/>
    </source>
</evidence>
<evidence type="ECO:0000256" key="2">
    <source>
        <dbReference type="SAM" id="MobiDB-lite"/>
    </source>
</evidence>
<reference evidence="4" key="1">
    <citation type="submission" date="2010-06" db="EMBL/GenBank/DDBJ databases">
        <authorList>
            <person name="Jiang H."/>
            <person name="Abraham K."/>
            <person name="Ali S."/>
            <person name="Alsbrooks S.L."/>
            <person name="Anim B.N."/>
            <person name="Anosike U.S."/>
            <person name="Attaway T."/>
            <person name="Bandaranaike D.P."/>
            <person name="Battles P.K."/>
            <person name="Bell S.N."/>
            <person name="Bell A.V."/>
            <person name="Beltran B."/>
            <person name="Bickham C."/>
            <person name="Bustamante Y."/>
            <person name="Caleb T."/>
            <person name="Canada A."/>
            <person name="Cardenas V."/>
            <person name="Carter K."/>
            <person name="Chacko J."/>
            <person name="Chandrabose M.N."/>
            <person name="Chavez D."/>
            <person name="Chavez A."/>
            <person name="Chen L."/>
            <person name="Chu H.-S."/>
            <person name="Claassen K.J."/>
            <person name="Cockrell R."/>
            <person name="Collins M."/>
            <person name="Cooper J.A."/>
            <person name="Cree A."/>
            <person name="Curry S.M."/>
            <person name="Da Y."/>
            <person name="Dao M.D."/>
            <person name="Das B."/>
            <person name="Davila M.-L."/>
            <person name="Davy-Carroll L."/>
            <person name="Denson S."/>
            <person name="Dinh H."/>
            <person name="Ebong V.E."/>
            <person name="Edwards J.R."/>
            <person name="Egan A."/>
            <person name="El-Daye J."/>
            <person name="Escobedo L."/>
            <person name="Fernandez S."/>
            <person name="Fernando P.R."/>
            <person name="Flagg N."/>
            <person name="Forbes L.D."/>
            <person name="Fowler R.G."/>
            <person name="Fu Q."/>
            <person name="Gabisi R.A."/>
            <person name="Ganer J."/>
            <person name="Garbino Pronczuk A."/>
            <person name="Garcia R.M."/>
            <person name="Garner T."/>
            <person name="Garrett T.E."/>
            <person name="Gonzalez D.A."/>
            <person name="Hamid H."/>
            <person name="Hawkins E.S."/>
            <person name="Hirani K."/>
            <person name="Hogues M.E."/>
            <person name="Hollins B."/>
            <person name="Hsiao C.-H."/>
            <person name="Jabil R."/>
            <person name="James M.L."/>
            <person name="Jhangiani S.N."/>
            <person name="Johnson B."/>
            <person name="Johnson Q."/>
            <person name="Joshi V."/>
            <person name="Kalu J.B."/>
            <person name="Kam C."/>
            <person name="Kashfia A."/>
            <person name="Keebler J."/>
            <person name="Kisamo H."/>
            <person name="Kovar C.L."/>
            <person name="Lago L.A."/>
            <person name="Lai C.-Y."/>
            <person name="Laidlaw J."/>
            <person name="Lara F."/>
            <person name="Le T.-K."/>
            <person name="Lee S.L."/>
            <person name="Legall F.H."/>
            <person name="Lemon S.J."/>
            <person name="Lewis L.R."/>
            <person name="Li B."/>
            <person name="Liu Y."/>
            <person name="Liu Y.-S."/>
            <person name="Lopez J."/>
            <person name="Lozado R.J."/>
            <person name="Lu J."/>
            <person name="Madu R.C."/>
            <person name="Maheshwari M."/>
            <person name="Maheshwari R."/>
            <person name="Malloy K."/>
            <person name="Martinez E."/>
            <person name="Mathew T."/>
            <person name="Mercado I.C."/>
            <person name="Mercado C."/>
            <person name="Meyer B."/>
            <person name="Montgomery K."/>
            <person name="Morgan M.B."/>
            <person name="Munidasa M."/>
            <person name="Nazareth L.V."/>
            <person name="Nelson J."/>
            <person name="Ng B.M."/>
            <person name="Nguyen N.B."/>
            <person name="Nguyen P.Q."/>
            <person name="Nguyen T."/>
            <person name="Obregon M."/>
            <person name="Okwuonu G.O."/>
            <person name="Onwere C.G."/>
            <person name="Orozco G."/>
            <person name="Parra A."/>
            <person name="Patel S."/>
            <person name="Patil S."/>
            <person name="Perez A."/>
            <person name="Perez Y."/>
            <person name="Pham C."/>
            <person name="Primus E.L."/>
            <person name="Pu L.-L."/>
            <person name="Puazo M."/>
            <person name="Qin X."/>
            <person name="Quiroz J.B."/>
            <person name="Reese J."/>
            <person name="Richards S."/>
            <person name="Rives C.M."/>
            <person name="Robberts R."/>
            <person name="Ruiz S.J."/>
            <person name="Ruiz M.J."/>
            <person name="Santibanez J."/>
            <person name="Schneider B.W."/>
            <person name="Sisson I."/>
            <person name="Smith M."/>
            <person name="Sodergren E."/>
            <person name="Song X.-Z."/>
            <person name="Song B.B."/>
            <person name="Summersgill H."/>
            <person name="Thelus R."/>
            <person name="Thornton R.D."/>
            <person name="Trejos Z.Y."/>
            <person name="Usmani K."/>
            <person name="Vattathil S."/>
            <person name="Villasana D."/>
            <person name="Walker D.L."/>
            <person name="Wang S."/>
            <person name="Wang K."/>
            <person name="White C.S."/>
            <person name="Williams A.C."/>
            <person name="Williamson J."/>
            <person name="Wilson K."/>
            <person name="Woghiren I.O."/>
            <person name="Woodworth J.R."/>
            <person name="Worley K.C."/>
            <person name="Wright R.A."/>
            <person name="Wu W."/>
            <person name="Young L."/>
            <person name="Zhang L."/>
            <person name="Zhang J."/>
            <person name="Zhu Y."/>
            <person name="Muzny D.M."/>
            <person name="Weinstock G."/>
            <person name="Gibbs R.A."/>
        </authorList>
    </citation>
    <scope>NUCLEOTIDE SEQUENCE [LARGE SCALE GENOMIC DNA]</scope>
    <source>
        <strain evidence="4">LSR1</strain>
    </source>
</reference>
<proteinExistence type="predicted"/>
<dbReference type="RefSeq" id="XP_016660648.1">
    <property type="nucleotide sequence ID" value="XM_016805159.2"/>
</dbReference>